<reference evidence="3 4" key="1">
    <citation type="journal article" date="2010" name="Science">
        <title>Pathogenicity determinants in smut fungi revealed by genome comparison.</title>
        <authorList>
            <person name="Schirawski J."/>
            <person name="Mannhaupt G."/>
            <person name="Muench K."/>
            <person name="Brefort T."/>
            <person name="Schipper K."/>
            <person name="Doehlemann G."/>
            <person name="Di Stasio M."/>
            <person name="Roessel N."/>
            <person name="Mendoza-Mendoza A."/>
            <person name="Pester D."/>
            <person name="Mueller O."/>
            <person name="Winterberg B."/>
            <person name="Meyer E."/>
            <person name="Ghareeb H."/>
            <person name="Wollenberg T."/>
            <person name="Muensterkoetter M."/>
            <person name="Wong P."/>
            <person name="Walter M."/>
            <person name="Stukenbrock E."/>
            <person name="Gueldener U."/>
            <person name="Kahmann R."/>
        </authorList>
    </citation>
    <scope>NUCLEOTIDE SEQUENCE [LARGE SCALE GENOMIC DNA]</scope>
    <source>
        <strain evidence="4">SRZ2</strain>
    </source>
</reference>
<feature type="region of interest" description="Disordered" evidence="1">
    <location>
        <begin position="337"/>
        <end position="409"/>
    </location>
</feature>
<evidence type="ECO:0000313" key="3">
    <source>
        <dbReference type="EMBL" id="CBQ73945.1"/>
    </source>
</evidence>
<dbReference type="PANTHER" id="PTHR36854:SF1">
    <property type="entry name" value="TRANSMEMBRANE PROTEIN"/>
    <property type="match status" value="1"/>
</dbReference>
<feature type="compositionally biased region" description="Low complexity" evidence="1">
    <location>
        <begin position="347"/>
        <end position="378"/>
    </location>
</feature>
<feature type="compositionally biased region" description="Polar residues" evidence="1">
    <location>
        <begin position="180"/>
        <end position="191"/>
    </location>
</feature>
<keyword evidence="2" id="KW-1133">Transmembrane helix</keyword>
<accession>E7A322</accession>
<feature type="compositionally biased region" description="Low complexity" evidence="1">
    <location>
        <begin position="236"/>
        <end position="247"/>
    </location>
</feature>
<feature type="region of interest" description="Disordered" evidence="1">
    <location>
        <begin position="155"/>
        <end position="197"/>
    </location>
</feature>
<keyword evidence="2" id="KW-0812">Transmembrane</keyword>
<dbReference type="EMBL" id="FQ311474">
    <property type="protein sequence ID" value="CBQ73945.1"/>
    <property type="molecule type" value="Genomic_DNA"/>
</dbReference>
<dbReference type="Proteomes" id="UP000008867">
    <property type="component" value="Chromosome 9"/>
</dbReference>
<sequence length="590" mass="63264">MSEPQQNLWATVQHHILTFPAFVHLPASARPESQHLLASNNVESVKCISLSTEARPRTVYLNPSTGVYETLYPHVSYKSQIAFRWGIDPNIIRALVVNVDGNRILIEDKDDWGDWISTFFFRSLIRSPSYDSQRCQEFIVSPVHIHVVVDVPDQQQTATTSAAPANAPPAYQPQDEPPLSRQTLTASTEAASSGPPASVNALVNNVVGTVLQTLQPQLQALPQSILSSLSASLASANPTAMPSAGTEPAPPETTAPAPAPSNATQQTADATHRQSLIDGLFDELSRLRAQPNPASAAQPSPPTAGNDDNDTSAVEEGTTRNDRVLRAFAEMMARDHLVGQRPARQRAASTSASAGAVASTSTTAPSAAAASSNASAPATDEDDDESLAIVSTPSSSSRRASRSRSRSGRGTLLSSTTLLLLALVTCILGLVAPAAASPHISALNPRTAATPLVAPRQNSRHLHLCKCTCFQTNSTLVPLYAPKDKANPCLTCTRQFCLDQGLDMCKGAKLEHTDHDVGTGLEGDVWAKCFERDSYKDQSIITLYILVVVGLVAFAAMRGRMEGWYQQYQSMGPQGLYNAVRESPWRRSSR</sequence>
<feature type="region of interest" description="Disordered" evidence="1">
    <location>
        <begin position="236"/>
        <end position="270"/>
    </location>
</feature>
<feature type="region of interest" description="Disordered" evidence="1">
    <location>
        <begin position="289"/>
        <end position="320"/>
    </location>
</feature>
<feature type="compositionally biased region" description="Low complexity" evidence="1">
    <location>
        <begin position="289"/>
        <end position="298"/>
    </location>
</feature>
<feature type="transmembrane region" description="Helical" evidence="2">
    <location>
        <begin position="540"/>
        <end position="557"/>
    </location>
</feature>
<dbReference type="VEuPathDB" id="FungiDB:sr14533"/>
<dbReference type="OrthoDB" id="2556098at2759"/>
<dbReference type="HOGENOM" id="CLU_473362_0_0_1"/>
<evidence type="ECO:0000313" key="4">
    <source>
        <dbReference type="Proteomes" id="UP000008867"/>
    </source>
</evidence>
<keyword evidence="4" id="KW-1185">Reference proteome</keyword>
<dbReference type="PANTHER" id="PTHR36854">
    <property type="entry name" value="CHROMOSOME 9, WHOLE GENOME SHOTGUN SEQUENCE"/>
    <property type="match status" value="1"/>
</dbReference>
<feature type="transmembrane region" description="Helical" evidence="2">
    <location>
        <begin position="412"/>
        <end position="436"/>
    </location>
</feature>
<dbReference type="AlphaFoldDB" id="E7A322"/>
<organism evidence="3 4">
    <name type="scientific">Sporisorium reilianum (strain SRZ2)</name>
    <name type="common">Maize head smut fungus</name>
    <dbReference type="NCBI Taxonomy" id="999809"/>
    <lineage>
        <taxon>Eukaryota</taxon>
        <taxon>Fungi</taxon>
        <taxon>Dikarya</taxon>
        <taxon>Basidiomycota</taxon>
        <taxon>Ustilaginomycotina</taxon>
        <taxon>Ustilaginomycetes</taxon>
        <taxon>Ustilaginales</taxon>
        <taxon>Ustilaginaceae</taxon>
        <taxon>Sporisorium</taxon>
    </lineage>
</organism>
<protein>
    <submittedName>
        <fullName evidence="3">Uncharacterized protein</fullName>
    </submittedName>
</protein>
<feature type="compositionally biased region" description="Low complexity" evidence="1">
    <location>
        <begin position="155"/>
        <end position="165"/>
    </location>
</feature>
<proteinExistence type="predicted"/>
<feature type="compositionally biased region" description="Pro residues" evidence="1">
    <location>
        <begin position="248"/>
        <end position="259"/>
    </location>
</feature>
<name>E7A322_SPORE</name>
<gene>
    <name evidence="3" type="ORF">sr14533</name>
</gene>
<dbReference type="eggNOG" id="ENOG502S5M9">
    <property type="taxonomic scope" value="Eukaryota"/>
</dbReference>
<evidence type="ECO:0000256" key="2">
    <source>
        <dbReference type="SAM" id="Phobius"/>
    </source>
</evidence>
<keyword evidence="2" id="KW-0472">Membrane</keyword>
<evidence type="ECO:0000256" key="1">
    <source>
        <dbReference type="SAM" id="MobiDB-lite"/>
    </source>
</evidence>